<gene>
    <name evidence="2" type="ORF">ACFQIC_17665</name>
</gene>
<organism evidence="2 3">
    <name type="scientific">Halobacillus seohaensis</name>
    <dbReference type="NCBI Taxonomy" id="447421"/>
    <lineage>
        <taxon>Bacteria</taxon>
        <taxon>Bacillati</taxon>
        <taxon>Bacillota</taxon>
        <taxon>Bacilli</taxon>
        <taxon>Bacillales</taxon>
        <taxon>Bacillaceae</taxon>
        <taxon>Halobacillus</taxon>
    </lineage>
</organism>
<evidence type="ECO:0000313" key="3">
    <source>
        <dbReference type="Proteomes" id="UP001596410"/>
    </source>
</evidence>
<dbReference type="Proteomes" id="UP001596410">
    <property type="component" value="Unassembled WGS sequence"/>
</dbReference>
<evidence type="ECO:0000313" key="2">
    <source>
        <dbReference type="EMBL" id="MFC7063640.1"/>
    </source>
</evidence>
<reference evidence="3" key="1">
    <citation type="journal article" date="2019" name="Int. J. Syst. Evol. Microbiol.">
        <title>The Global Catalogue of Microorganisms (GCM) 10K type strain sequencing project: providing services to taxonomists for standard genome sequencing and annotation.</title>
        <authorList>
            <consortium name="The Broad Institute Genomics Platform"/>
            <consortium name="The Broad Institute Genome Sequencing Center for Infectious Disease"/>
            <person name="Wu L."/>
            <person name="Ma J."/>
        </authorList>
    </citation>
    <scope>NUCLEOTIDE SEQUENCE [LARGE SCALE GENOMIC DNA]</scope>
    <source>
        <strain evidence="3">CGMCC 4.1621</strain>
    </source>
</reference>
<proteinExistence type="predicted"/>
<evidence type="ECO:0000259" key="1">
    <source>
        <dbReference type="PROSITE" id="PS51186"/>
    </source>
</evidence>
<dbReference type="GO" id="GO:0016746">
    <property type="term" value="F:acyltransferase activity"/>
    <property type="evidence" value="ECO:0007669"/>
    <property type="project" value="UniProtKB-KW"/>
</dbReference>
<dbReference type="EMBL" id="JBHSZV010000051">
    <property type="protein sequence ID" value="MFC7063640.1"/>
    <property type="molecule type" value="Genomic_DNA"/>
</dbReference>
<sequence length="142" mass="16586">MHFTRYAIEWTRVSISGEPQTSGSELFRKRKDWAADHLLNNDSNQCLLVAEVAGKMVGYVYGILREESNQRVGIVEEIFVDEFYRREGIGTMLFQNLFDWMKSDQIEMIKFVQPPDLIKPQEFIKSLGFSPNETIFKKNNLE</sequence>
<accession>A0ABW2EMX0</accession>
<name>A0ABW2EMX0_9BACI</name>
<comment type="caution">
    <text evidence="2">The sequence shown here is derived from an EMBL/GenBank/DDBJ whole genome shotgun (WGS) entry which is preliminary data.</text>
</comment>
<dbReference type="InterPro" id="IPR000182">
    <property type="entry name" value="GNAT_dom"/>
</dbReference>
<dbReference type="EC" id="2.3.-.-" evidence="2"/>
<dbReference type="CDD" id="cd04301">
    <property type="entry name" value="NAT_SF"/>
    <property type="match status" value="1"/>
</dbReference>
<protein>
    <submittedName>
        <fullName evidence="2">GNAT family N-acetyltransferase</fullName>
        <ecNumber evidence="2">2.3.-.-</ecNumber>
    </submittedName>
</protein>
<feature type="domain" description="N-acetyltransferase" evidence="1">
    <location>
        <begin position="1"/>
        <end position="142"/>
    </location>
</feature>
<dbReference type="Pfam" id="PF00583">
    <property type="entry name" value="Acetyltransf_1"/>
    <property type="match status" value="1"/>
</dbReference>
<dbReference type="Gene3D" id="3.40.630.30">
    <property type="match status" value="1"/>
</dbReference>
<keyword evidence="2" id="KW-0012">Acyltransferase</keyword>
<dbReference type="InterPro" id="IPR016181">
    <property type="entry name" value="Acyl_CoA_acyltransferase"/>
</dbReference>
<dbReference type="PROSITE" id="PS51186">
    <property type="entry name" value="GNAT"/>
    <property type="match status" value="1"/>
</dbReference>
<dbReference type="SUPFAM" id="SSF55729">
    <property type="entry name" value="Acyl-CoA N-acyltransferases (Nat)"/>
    <property type="match status" value="1"/>
</dbReference>
<keyword evidence="3" id="KW-1185">Reference proteome</keyword>
<dbReference type="RefSeq" id="WP_204711053.1">
    <property type="nucleotide sequence ID" value="NZ_JBHSZV010000051.1"/>
</dbReference>
<keyword evidence="2" id="KW-0808">Transferase</keyword>